<dbReference type="InterPro" id="IPR052772">
    <property type="entry name" value="Endo/PolyKinase_Domain-Protein"/>
</dbReference>
<name>K1VAM8_TRIAC</name>
<comment type="caution">
    <text evidence="3">The sequence shown here is derived from an EMBL/GenBank/DDBJ whole genome shotgun (WGS) entry which is preliminary data.</text>
</comment>
<dbReference type="PANTHER" id="PTHR46535:SF1">
    <property type="entry name" value="NEDD4-BINDING PROTEIN 2"/>
    <property type="match status" value="1"/>
</dbReference>
<evidence type="ECO:0000313" key="4">
    <source>
        <dbReference type="Proteomes" id="UP000006757"/>
    </source>
</evidence>
<sequence>MGKKKSKKDAKDAPPAPEPLDYPLLDPSLIFAILLDYDPSELGRNEQAIRDQLGVLEATSVPDNDDSNGRVETDTPTYSESSSALLSQTQTTSITDNTETFDDEDPQDEIDFLKAFFPNLMGHWPDEPSSESDGGAFRPALSRRSSRSPTKKAAVLPPTGKKKKKPTVTIPVVDTMQRRSASGRSTPVTPANSAGVIPATSTDVWTAYASLTETLAEIVPRATPGYFKSYLHSGDYDSAHEATLAALNALAASNARLGEDLADEAWQIFEDVYGVSRDDGNNDISDALHACIGAAEGDVMSVMDLMNVVHDLRFWPDYEARREAEQDPFATLSALERQLPKSAGTTSPPKTTRVLNGNRLTRPVSEPPQQRTKQTEQRVGNGNIREAKVRAVPGSKAPAGSASTSTSTSTSTSVSGASTPVRTSPPRARNMPATYTQGFAPSPVAWTTVNSKKPKRGPHPLSANIPAYARGAPAPSLAAKDPEELTPAECYARGAAARRAREDAMRAAGRHFRSGQKHIQASVAGHYAAQAREAATAAREWELRGARLLVDEQLESRPATIDLHYMSVEQAVTIAKETASRHHSGGDGGTLIIITGKGIHSAGNRGVLGPAVQRALTAEGYRVTRQEGYLAVRSR</sequence>
<dbReference type="InParanoid" id="K1VAM8"/>
<dbReference type="InterPro" id="IPR002625">
    <property type="entry name" value="Smr_dom"/>
</dbReference>
<dbReference type="eggNOG" id="ENOG502SGEG">
    <property type="taxonomic scope" value="Eukaryota"/>
</dbReference>
<dbReference type="GO" id="GO:0005634">
    <property type="term" value="C:nucleus"/>
    <property type="evidence" value="ECO:0007669"/>
    <property type="project" value="TreeGrafter"/>
</dbReference>
<dbReference type="HOGENOM" id="CLU_012804_0_0_1"/>
<accession>K1VAM8</accession>
<feature type="compositionally biased region" description="Polar residues" evidence="1">
    <location>
        <begin position="367"/>
        <end position="380"/>
    </location>
</feature>
<dbReference type="GO" id="GO:0004519">
    <property type="term" value="F:endonuclease activity"/>
    <property type="evidence" value="ECO:0007669"/>
    <property type="project" value="TreeGrafter"/>
</dbReference>
<dbReference type="OrthoDB" id="4080456at2759"/>
<feature type="compositionally biased region" description="Low complexity" evidence="1">
    <location>
        <begin position="391"/>
        <end position="421"/>
    </location>
</feature>
<feature type="region of interest" description="Disordered" evidence="1">
    <location>
        <begin position="55"/>
        <end position="105"/>
    </location>
</feature>
<feature type="region of interest" description="Disordered" evidence="1">
    <location>
        <begin position="175"/>
        <end position="194"/>
    </location>
</feature>
<keyword evidence="4" id="KW-1185">Reference proteome</keyword>
<feature type="compositionally biased region" description="Polar residues" evidence="1">
    <location>
        <begin position="178"/>
        <end position="192"/>
    </location>
</feature>
<organism evidence="3 4">
    <name type="scientific">Trichosporon asahii var. asahii (strain CBS 8904)</name>
    <name type="common">Yeast</name>
    <dbReference type="NCBI Taxonomy" id="1220162"/>
    <lineage>
        <taxon>Eukaryota</taxon>
        <taxon>Fungi</taxon>
        <taxon>Dikarya</taxon>
        <taxon>Basidiomycota</taxon>
        <taxon>Agaricomycotina</taxon>
        <taxon>Tremellomycetes</taxon>
        <taxon>Trichosporonales</taxon>
        <taxon>Trichosporonaceae</taxon>
        <taxon>Trichosporon</taxon>
    </lineage>
</organism>
<dbReference type="Proteomes" id="UP000006757">
    <property type="component" value="Unassembled WGS sequence"/>
</dbReference>
<dbReference type="Gene3D" id="3.30.1370.110">
    <property type="match status" value="1"/>
</dbReference>
<dbReference type="PROSITE" id="PS50828">
    <property type="entry name" value="SMR"/>
    <property type="match status" value="1"/>
</dbReference>
<reference evidence="3 4" key="1">
    <citation type="journal article" date="2012" name="Eukaryot. Cell">
        <title>Genome sequence of the Trichosporon asahii environmental strain CBS 8904.</title>
        <authorList>
            <person name="Yang R.Y."/>
            <person name="Li H.T."/>
            <person name="Zhu H."/>
            <person name="Zhou G.P."/>
            <person name="Wang M."/>
            <person name="Wang L."/>
        </authorList>
    </citation>
    <scope>NUCLEOTIDE SEQUENCE [LARGE SCALE GENOMIC DNA]</scope>
    <source>
        <strain evidence="3 4">CBS 8904</strain>
    </source>
</reference>
<dbReference type="SUPFAM" id="SSF160443">
    <property type="entry name" value="SMR domain-like"/>
    <property type="match status" value="1"/>
</dbReference>
<proteinExistence type="predicted"/>
<evidence type="ECO:0000313" key="3">
    <source>
        <dbReference type="EMBL" id="EKC97845.1"/>
    </source>
</evidence>
<evidence type="ECO:0000256" key="1">
    <source>
        <dbReference type="SAM" id="MobiDB-lite"/>
    </source>
</evidence>
<feature type="compositionally biased region" description="Polar residues" evidence="1">
    <location>
        <begin position="343"/>
        <end position="359"/>
    </location>
</feature>
<gene>
    <name evidence="3" type="ORF">A1Q2_07848</name>
</gene>
<feature type="compositionally biased region" description="Low complexity" evidence="1">
    <location>
        <begin position="77"/>
        <end position="95"/>
    </location>
</feature>
<dbReference type="PANTHER" id="PTHR46535">
    <property type="entry name" value="NEDD4-BINDING PROTEIN 2"/>
    <property type="match status" value="1"/>
</dbReference>
<dbReference type="EMBL" id="AMBO01000401">
    <property type="protein sequence ID" value="EKC97845.1"/>
    <property type="molecule type" value="Genomic_DNA"/>
</dbReference>
<dbReference type="OMA" id="GEVAFYF"/>
<dbReference type="InterPro" id="IPR036063">
    <property type="entry name" value="Smr_dom_sf"/>
</dbReference>
<feature type="region of interest" description="Disordered" evidence="1">
    <location>
        <begin position="1"/>
        <end position="23"/>
    </location>
</feature>
<dbReference type="AlphaFoldDB" id="K1VAM8"/>
<feature type="region of interest" description="Disordered" evidence="1">
    <location>
        <begin position="124"/>
        <end position="169"/>
    </location>
</feature>
<feature type="domain" description="Smr" evidence="2">
    <location>
        <begin position="561"/>
        <end position="635"/>
    </location>
</feature>
<dbReference type="STRING" id="1220162.K1VAM8"/>
<dbReference type="SMART" id="SM00463">
    <property type="entry name" value="SMR"/>
    <property type="match status" value="1"/>
</dbReference>
<protein>
    <recommendedName>
        <fullName evidence="2">Smr domain-containing protein</fullName>
    </recommendedName>
</protein>
<feature type="region of interest" description="Disordered" evidence="1">
    <location>
        <begin position="336"/>
        <end position="429"/>
    </location>
</feature>
<evidence type="ECO:0000259" key="2">
    <source>
        <dbReference type="PROSITE" id="PS50828"/>
    </source>
</evidence>